<comment type="caution">
    <text evidence="1">The sequence shown here is derived from an EMBL/GenBank/DDBJ whole genome shotgun (WGS) entry which is preliminary data.</text>
</comment>
<name>A0ACB8HBG0_PSICU</name>
<evidence type="ECO:0000313" key="1">
    <source>
        <dbReference type="EMBL" id="KAH9485169.1"/>
    </source>
</evidence>
<proteinExistence type="predicted"/>
<organism evidence="1 2">
    <name type="scientific">Psilocybe cubensis</name>
    <name type="common">Psychedelic mushroom</name>
    <name type="synonym">Stropharia cubensis</name>
    <dbReference type="NCBI Taxonomy" id="181762"/>
    <lineage>
        <taxon>Eukaryota</taxon>
        <taxon>Fungi</taxon>
        <taxon>Dikarya</taxon>
        <taxon>Basidiomycota</taxon>
        <taxon>Agaricomycotina</taxon>
        <taxon>Agaricomycetes</taxon>
        <taxon>Agaricomycetidae</taxon>
        <taxon>Agaricales</taxon>
        <taxon>Agaricineae</taxon>
        <taxon>Strophariaceae</taxon>
        <taxon>Psilocybe</taxon>
    </lineage>
</organism>
<keyword evidence="2" id="KW-1185">Reference proteome</keyword>
<sequence length="372" mass="41200">MNAGLGYTLESLFGPPSEPININSFLESSTSSQDNPRSQEIANTELIDECRVEDLKEHLSATWSNPLLSAHLIKDHDHMVTALHALNQENTKTARKIHLPDPEALPVEVTSLQKNLDAVSLSCFRLKTDAVMFMRTPKNSDRNILQSVKTTEPGKIPPDQEAVITISVYNKITWGPSYVTRSAQHVFLSSQTVRDVYDSLVCVTKNLPLEADISEMQPGSVICIEGVAYGTLTNCNNYATNLLDALAKRNDCRIIVAPTTQEETSLHSLTLRINEPYWLVHHGNCEHFLVVDQIRLLHAQDPRGGYPLTLHIAPSLLDLCRACAKIPALWSILGDVRLGESPCLLCGPCWTSMRESAGEEVKVLPLPDILHV</sequence>
<dbReference type="EMBL" id="JAFIQS020000002">
    <property type="protein sequence ID" value="KAH9485169.1"/>
    <property type="molecule type" value="Genomic_DNA"/>
</dbReference>
<accession>A0ACB8HBG0</accession>
<gene>
    <name evidence="1" type="ORF">JR316_0002076</name>
</gene>
<protein>
    <submittedName>
        <fullName evidence="1">snRNA-activating protein complex subunit 3</fullName>
    </submittedName>
</protein>
<dbReference type="Proteomes" id="UP000664032">
    <property type="component" value="Unassembled WGS sequence"/>
</dbReference>
<evidence type="ECO:0000313" key="2">
    <source>
        <dbReference type="Proteomes" id="UP000664032"/>
    </source>
</evidence>
<reference evidence="1" key="1">
    <citation type="submission" date="2021-10" db="EMBL/GenBank/DDBJ databases">
        <title>Psilocybe cubensis genome.</title>
        <authorList>
            <person name="Mckernan K.J."/>
            <person name="Crawford S."/>
            <person name="Trippe A."/>
            <person name="Kane L.T."/>
            <person name="Mclaughlin S."/>
        </authorList>
    </citation>
    <scope>NUCLEOTIDE SEQUENCE</scope>
    <source>
        <strain evidence="1">MGC-MH-2018</strain>
    </source>
</reference>